<proteinExistence type="predicted"/>
<dbReference type="GO" id="GO:0016491">
    <property type="term" value="F:oxidoreductase activity"/>
    <property type="evidence" value="ECO:0007669"/>
    <property type="project" value="UniProtKB-KW"/>
</dbReference>
<reference evidence="4" key="1">
    <citation type="journal article" date="2014" name="Int. J. Syst. Evol. Microbiol.">
        <title>Complete genome sequence of Corynebacterium casei LMG S-19264T (=DSM 44701T), isolated from a smear-ripened cheese.</title>
        <authorList>
            <consortium name="US DOE Joint Genome Institute (JGI-PGF)"/>
            <person name="Walter F."/>
            <person name="Albersmeier A."/>
            <person name="Kalinowski J."/>
            <person name="Ruckert C."/>
        </authorList>
    </citation>
    <scope>NUCLEOTIDE SEQUENCE</scope>
    <source>
        <strain evidence="4">JCM 5016</strain>
    </source>
</reference>
<keyword evidence="2" id="KW-0408">Iron</keyword>
<accession>A0A918V5Q0</accession>
<dbReference type="EMBL" id="BMWH01000001">
    <property type="protein sequence ID" value="GGZ70933.1"/>
    <property type="molecule type" value="Genomic_DNA"/>
</dbReference>
<evidence type="ECO:0000256" key="1">
    <source>
        <dbReference type="ARBA" id="ARBA00023002"/>
    </source>
</evidence>
<keyword evidence="1" id="KW-0560">Oxidoreductase</keyword>
<evidence type="ECO:0000313" key="5">
    <source>
        <dbReference type="Proteomes" id="UP000623010"/>
    </source>
</evidence>
<organism evidence="4 5">
    <name type="scientific">Streptomyces echinoruber</name>
    <dbReference type="NCBI Taxonomy" id="68898"/>
    <lineage>
        <taxon>Bacteria</taxon>
        <taxon>Bacillati</taxon>
        <taxon>Actinomycetota</taxon>
        <taxon>Actinomycetes</taxon>
        <taxon>Kitasatosporales</taxon>
        <taxon>Streptomycetaceae</taxon>
        <taxon>Streptomyces</taxon>
    </lineage>
</organism>
<dbReference type="Pfam" id="PF02668">
    <property type="entry name" value="TauD"/>
    <property type="match status" value="1"/>
</dbReference>
<comment type="caution">
    <text evidence="4">The sequence shown here is derived from an EMBL/GenBank/DDBJ whole genome shotgun (WGS) entry which is preliminary data.</text>
</comment>
<evidence type="ECO:0000313" key="4">
    <source>
        <dbReference type="EMBL" id="GGZ70933.1"/>
    </source>
</evidence>
<dbReference type="InterPro" id="IPR042098">
    <property type="entry name" value="TauD-like_sf"/>
</dbReference>
<dbReference type="AlphaFoldDB" id="A0A918V5Q0"/>
<protein>
    <recommendedName>
        <fullName evidence="3">TauD/TfdA-like domain-containing protein</fullName>
    </recommendedName>
</protein>
<name>A0A918V5Q0_9ACTN</name>
<evidence type="ECO:0000256" key="2">
    <source>
        <dbReference type="ARBA" id="ARBA00023004"/>
    </source>
</evidence>
<dbReference type="SUPFAM" id="SSF51197">
    <property type="entry name" value="Clavaminate synthase-like"/>
    <property type="match status" value="1"/>
</dbReference>
<keyword evidence="5" id="KW-1185">Reference proteome</keyword>
<dbReference type="Gene3D" id="3.60.130.10">
    <property type="entry name" value="Clavaminate synthase-like"/>
    <property type="match status" value="1"/>
</dbReference>
<reference evidence="4" key="2">
    <citation type="submission" date="2020-09" db="EMBL/GenBank/DDBJ databases">
        <authorList>
            <person name="Sun Q."/>
            <person name="Ohkuma M."/>
        </authorList>
    </citation>
    <scope>NUCLEOTIDE SEQUENCE</scope>
    <source>
        <strain evidence="4">JCM 5016</strain>
    </source>
</reference>
<feature type="domain" description="TauD/TfdA-like" evidence="3">
    <location>
        <begin position="43"/>
        <end position="280"/>
    </location>
</feature>
<dbReference type="InterPro" id="IPR003819">
    <property type="entry name" value="TauD/TfdA-like"/>
</dbReference>
<gene>
    <name evidence="4" type="ORF">GCM10010389_05540</name>
</gene>
<evidence type="ECO:0000259" key="3">
    <source>
        <dbReference type="Pfam" id="PF02668"/>
    </source>
</evidence>
<dbReference type="Proteomes" id="UP000623010">
    <property type="component" value="Unassembled WGS sequence"/>
</dbReference>
<sequence>MHSGEFVESSTDDHCRLRDRLLAVDSVLPAPQLGFRAEAATFLETGAARMTADLRRHGLALVHLDQPLANKDFQQLGSLLGTAIPETDGAVQPYVDDGVILNLVADKGQTQDVSLQPFATNALSLHSEGSGRSTADQPRYIVLMCVEPGDASAASTVLVPMAAVDAGLSEEERRLLAATRYHSAPGVPTIARFQQGRTVFSFRDFQGSPLRWACVADGAGEQSVNGALRRLLAQMYDPGHARAVSWSRGLLVVIDNTWFFHGRTAGVSRTTDRPRHIKRLRIR</sequence>